<evidence type="ECO:0000313" key="1">
    <source>
        <dbReference type="EMBL" id="KAF9474957.1"/>
    </source>
</evidence>
<keyword evidence="2" id="KW-1185">Reference proteome</keyword>
<evidence type="ECO:0000313" key="2">
    <source>
        <dbReference type="Proteomes" id="UP000807469"/>
    </source>
</evidence>
<sequence length="171" mass="19256">MSAVVRFRREAVLTKLPTEGSRTTARFGASEVESRQRNGMCALQRRKTWTTCRSRRARHPLLSNQLPTTPANNERLAKGEQVVHLPFLPSHSHCRSSTDPLSLLLHLSQYSSSVSFDRVFFYNTGLLATCGRSISPSTPQLRMQVQHVHPSVEVEKSTSASVEDECRELHL</sequence>
<protein>
    <submittedName>
        <fullName evidence="1">Uncharacterized protein</fullName>
    </submittedName>
</protein>
<gene>
    <name evidence="1" type="ORF">BDN70DRAFT_924311</name>
</gene>
<reference evidence="1" key="1">
    <citation type="submission" date="2020-11" db="EMBL/GenBank/DDBJ databases">
        <authorList>
            <consortium name="DOE Joint Genome Institute"/>
            <person name="Ahrendt S."/>
            <person name="Riley R."/>
            <person name="Andreopoulos W."/>
            <person name="Labutti K."/>
            <person name="Pangilinan J."/>
            <person name="Ruiz-Duenas F.J."/>
            <person name="Barrasa J.M."/>
            <person name="Sanchez-Garcia M."/>
            <person name="Camarero S."/>
            <person name="Miyauchi S."/>
            <person name="Serrano A."/>
            <person name="Linde D."/>
            <person name="Babiker R."/>
            <person name="Drula E."/>
            <person name="Ayuso-Fernandez I."/>
            <person name="Pacheco R."/>
            <person name="Padilla G."/>
            <person name="Ferreira P."/>
            <person name="Barriuso J."/>
            <person name="Kellner H."/>
            <person name="Castanera R."/>
            <person name="Alfaro M."/>
            <person name="Ramirez L."/>
            <person name="Pisabarro A.G."/>
            <person name="Kuo A."/>
            <person name="Tritt A."/>
            <person name="Lipzen A."/>
            <person name="He G."/>
            <person name="Yan M."/>
            <person name="Ng V."/>
            <person name="Cullen D."/>
            <person name="Martin F."/>
            <person name="Rosso M.-N."/>
            <person name="Henrissat B."/>
            <person name="Hibbett D."/>
            <person name="Martinez A.T."/>
            <person name="Grigoriev I.V."/>
        </authorList>
    </citation>
    <scope>NUCLEOTIDE SEQUENCE</scope>
    <source>
        <strain evidence="1">CIRM-BRFM 674</strain>
    </source>
</reference>
<dbReference type="EMBL" id="MU155354">
    <property type="protein sequence ID" value="KAF9474957.1"/>
    <property type="molecule type" value="Genomic_DNA"/>
</dbReference>
<organism evidence="1 2">
    <name type="scientific">Pholiota conissans</name>
    <dbReference type="NCBI Taxonomy" id="109636"/>
    <lineage>
        <taxon>Eukaryota</taxon>
        <taxon>Fungi</taxon>
        <taxon>Dikarya</taxon>
        <taxon>Basidiomycota</taxon>
        <taxon>Agaricomycotina</taxon>
        <taxon>Agaricomycetes</taxon>
        <taxon>Agaricomycetidae</taxon>
        <taxon>Agaricales</taxon>
        <taxon>Agaricineae</taxon>
        <taxon>Strophariaceae</taxon>
        <taxon>Pholiota</taxon>
    </lineage>
</organism>
<proteinExistence type="predicted"/>
<name>A0A9P5YSX1_9AGAR</name>
<dbReference type="Proteomes" id="UP000807469">
    <property type="component" value="Unassembled WGS sequence"/>
</dbReference>
<dbReference type="AlphaFoldDB" id="A0A9P5YSX1"/>
<comment type="caution">
    <text evidence="1">The sequence shown here is derived from an EMBL/GenBank/DDBJ whole genome shotgun (WGS) entry which is preliminary data.</text>
</comment>
<accession>A0A9P5YSX1</accession>